<evidence type="ECO:0000313" key="5">
    <source>
        <dbReference type="EMBL" id="KAJ2935682.1"/>
    </source>
</evidence>
<comment type="caution">
    <text evidence="5">The sequence shown here is derived from an EMBL/GenBank/DDBJ whole genome shotgun (WGS) entry which is preliminary data.</text>
</comment>
<accession>A0A9W8JJP2</accession>
<dbReference type="SUPFAM" id="SSF48056">
    <property type="entry name" value="Di-copper centre-containing domain"/>
    <property type="match status" value="1"/>
</dbReference>
<dbReference type="PANTHER" id="PTHR11474">
    <property type="entry name" value="TYROSINASE FAMILY MEMBER"/>
    <property type="match status" value="1"/>
</dbReference>
<evidence type="ECO:0000256" key="2">
    <source>
        <dbReference type="ARBA" id="ARBA00023008"/>
    </source>
</evidence>
<sequence>MVALRALGFALIVSLVSTVIASPVERAASATCAEIQVRKEWRALTVEERLGYLQAVLCLQKIPPHETTGIATTRYEEFQATHIKLTDRVHFVGHFLAWHRQLGTYYGKALREECGYKGPFPYWDWSIDADSSKPLAQSPLFDPVTGFGGDGVPGTYTLPPDPKNESAVPRPYAYKGCVRTGPFKDAVSHLGPGKLKTTHCLVRGIEETYRPALRSSNVRNTLNTSNYKAFDAAVNSLMNGIHGSGHFIVGGEMTNVYSAGIDPLFYLHHANLDRIWWVWQQADRKNRLTDIWGPTTQNGPTQVTLDFDMDFPALGPNVKVGEVMDSFEAPSCFMYQYCIELLVISCVRSPIKFVFDFEIDAIITRLVALTLQLLDNVLTANKAQTTHNSYKGS</sequence>
<feature type="non-terminal residue" evidence="5">
    <location>
        <position position="1"/>
    </location>
</feature>
<feature type="domain" description="Tyrosinase copper-binding" evidence="4">
    <location>
        <begin position="262"/>
        <end position="273"/>
    </location>
</feature>
<dbReference type="OrthoDB" id="6132182at2759"/>
<keyword evidence="2" id="KW-0186">Copper</keyword>
<keyword evidence="3" id="KW-0732">Signal</keyword>
<evidence type="ECO:0000259" key="4">
    <source>
        <dbReference type="PROSITE" id="PS00498"/>
    </source>
</evidence>
<dbReference type="PRINTS" id="PR00092">
    <property type="entry name" value="TYROSINASE"/>
</dbReference>
<evidence type="ECO:0000256" key="1">
    <source>
        <dbReference type="ARBA" id="ARBA00022723"/>
    </source>
</evidence>
<evidence type="ECO:0000256" key="3">
    <source>
        <dbReference type="SAM" id="SignalP"/>
    </source>
</evidence>
<evidence type="ECO:0000313" key="6">
    <source>
        <dbReference type="Proteomes" id="UP001140091"/>
    </source>
</evidence>
<dbReference type="PANTHER" id="PTHR11474:SF126">
    <property type="entry name" value="TYROSINASE-LIKE PROTEIN TYR-1-RELATED"/>
    <property type="match status" value="1"/>
</dbReference>
<feature type="signal peptide" evidence="3">
    <location>
        <begin position="1"/>
        <end position="21"/>
    </location>
</feature>
<gene>
    <name evidence="5" type="ORF">H1R20_g1409</name>
</gene>
<dbReference type="Proteomes" id="UP001140091">
    <property type="component" value="Unassembled WGS sequence"/>
</dbReference>
<organism evidence="5 6">
    <name type="scientific">Candolleomyces eurysporus</name>
    <dbReference type="NCBI Taxonomy" id="2828524"/>
    <lineage>
        <taxon>Eukaryota</taxon>
        <taxon>Fungi</taxon>
        <taxon>Dikarya</taxon>
        <taxon>Basidiomycota</taxon>
        <taxon>Agaricomycotina</taxon>
        <taxon>Agaricomycetes</taxon>
        <taxon>Agaricomycetidae</taxon>
        <taxon>Agaricales</taxon>
        <taxon>Agaricineae</taxon>
        <taxon>Psathyrellaceae</taxon>
        <taxon>Candolleomyces</taxon>
    </lineage>
</organism>
<feature type="chain" id="PRO_5040886711" description="Tyrosinase copper-binding domain-containing protein" evidence="3">
    <location>
        <begin position="22"/>
        <end position="393"/>
    </location>
</feature>
<dbReference type="Pfam" id="PF00264">
    <property type="entry name" value="Tyrosinase"/>
    <property type="match status" value="1"/>
</dbReference>
<proteinExistence type="predicted"/>
<dbReference type="EMBL" id="JANBPK010000400">
    <property type="protein sequence ID" value="KAJ2935682.1"/>
    <property type="molecule type" value="Genomic_DNA"/>
</dbReference>
<dbReference type="InterPro" id="IPR002227">
    <property type="entry name" value="Tyrosinase_Cu-bd"/>
</dbReference>
<dbReference type="AlphaFoldDB" id="A0A9W8JJP2"/>
<dbReference type="PROSITE" id="PS00498">
    <property type="entry name" value="TYROSINASE_2"/>
    <property type="match status" value="1"/>
</dbReference>
<keyword evidence="1" id="KW-0479">Metal-binding</keyword>
<dbReference type="GO" id="GO:0016491">
    <property type="term" value="F:oxidoreductase activity"/>
    <property type="evidence" value="ECO:0007669"/>
    <property type="project" value="InterPro"/>
</dbReference>
<protein>
    <recommendedName>
        <fullName evidence="4">Tyrosinase copper-binding domain-containing protein</fullName>
    </recommendedName>
</protein>
<dbReference type="Gene3D" id="1.10.1280.10">
    <property type="entry name" value="Di-copper center containing domain from catechol oxidase"/>
    <property type="match status" value="1"/>
</dbReference>
<dbReference type="InterPro" id="IPR008922">
    <property type="entry name" value="Di-copper_centre_dom_sf"/>
</dbReference>
<reference evidence="5" key="1">
    <citation type="submission" date="2022-06" db="EMBL/GenBank/DDBJ databases">
        <title>Genome Sequence of Candolleomyces eurysporus.</title>
        <authorList>
            <person name="Buettner E."/>
        </authorList>
    </citation>
    <scope>NUCLEOTIDE SEQUENCE</scope>
    <source>
        <strain evidence="5">VTCC 930004</strain>
    </source>
</reference>
<dbReference type="InterPro" id="IPR050316">
    <property type="entry name" value="Tyrosinase/Hemocyanin"/>
</dbReference>
<name>A0A9W8JJP2_9AGAR</name>
<dbReference type="GO" id="GO:0046872">
    <property type="term" value="F:metal ion binding"/>
    <property type="evidence" value="ECO:0007669"/>
    <property type="project" value="UniProtKB-KW"/>
</dbReference>
<keyword evidence="6" id="KW-1185">Reference proteome</keyword>